<evidence type="ECO:0000256" key="6">
    <source>
        <dbReference type="ARBA" id="ARBA00023159"/>
    </source>
</evidence>
<evidence type="ECO:0000256" key="11">
    <source>
        <dbReference type="SAM" id="MobiDB-lite"/>
    </source>
</evidence>
<evidence type="ECO:0000259" key="12">
    <source>
        <dbReference type="Pfam" id="PF06333"/>
    </source>
</evidence>
<feature type="region of interest" description="Disordered" evidence="11">
    <location>
        <begin position="335"/>
        <end position="360"/>
    </location>
</feature>
<comment type="subunit">
    <text evidence="9">Component of the Mediator complex.</text>
</comment>
<dbReference type="PANTHER" id="PTHR48249">
    <property type="entry name" value="MEDIATOR OF RNA POLYMERASE II TRANSCRIPTION SUBUNIT 13"/>
    <property type="match status" value="1"/>
</dbReference>
<feature type="region of interest" description="Disordered" evidence="11">
    <location>
        <begin position="2179"/>
        <end position="2200"/>
    </location>
</feature>
<feature type="compositionally biased region" description="Gly residues" evidence="11">
    <location>
        <begin position="2191"/>
        <end position="2200"/>
    </location>
</feature>
<comment type="subcellular location">
    <subcellularLocation>
        <location evidence="1 9">Nucleus</location>
    </subcellularLocation>
</comment>
<evidence type="ECO:0000256" key="4">
    <source>
        <dbReference type="ARBA" id="ARBA00022491"/>
    </source>
</evidence>
<feature type="region of interest" description="Disordered" evidence="11">
    <location>
        <begin position="270"/>
        <end position="307"/>
    </location>
</feature>
<keyword evidence="6 9" id="KW-0010">Activator</keyword>
<dbReference type="OrthoDB" id="103819at2759"/>
<reference evidence="14 15" key="1">
    <citation type="submission" date="2020-08" db="EMBL/GenBank/DDBJ databases">
        <authorList>
            <person name="Koutsovoulos G."/>
            <person name="Danchin GJ E."/>
        </authorList>
    </citation>
    <scope>NUCLEOTIDE SEQUENCE [LARGE SCALE GENOMIC DNA]</scope>
</reference>
<feature type="region of interest" description="Disordered" evidence="11">
    <location>
        <begin position="1900"/>
        <end position="1924"/>
    </location>
</feature>
<comment type="similarity">
    <text evidence="2 9">Belongs to the Mediator complex subunit 13 family.</text>
</comment>
<evidence type="ECO:0000313" key="15">
    <source>
        <dbReference type="Proteomes" id="UP000580250"/>
    </source>
</evidence>
<evidence type="ECO:0000256" key="9">
    <source>
        <dbReference type="RuleBase" id="RU364134"/>
    </source>
</evidence>
<evidence type="ECO:0000256" key="5">
    <source>
        <dbReference type="ARBA" id="ARBA00023015"/>
    </source>
</evidence>
<dbReference type="PANTHER" id="PTHR48249:SF3">
    <property type="entry name" value="MEDIATOR OF RNA POLYMERASE II TRANSCRIPTION SUBUNIT 13"/>
    <property type="match status" value="1"/>
</dbReference>
<feature type="compositionally biased region" description="Low complexity" evidence="11">
    <location>
        <begin position="2179"/>
        <end position="2190"/>
    </location>
</feature>
<evidence type="ECO:0000256" key="10">
    <source>
        <dbReference type="SAM" id="Coils"/>
    </source>
</evidence>
<feature type="coiled-coil region" evidence="10">
    <location>
        <begin position="1968"/>
        <end position="2002"/>
    </location>
</feature>
<dbReference type="EMBL" id="CAJEWN010001422">
    <property type="protein sequence ID" value="CAD2197336.1"/>
    <property type="molecule type" value="Genomic_DNA"/>
</dbReference>
<feature type="region of interest" description="Disordered" evidence="11">
    <location>
        <begin position="995"/>
        <end position="1016"/>
    </location>
</feature>
<protein>
    <recommendedName>
        <fullName evidence="3 9">Mediator of RNA polymerase II transcription subunit 13</fullName>
    </recommendedName>
</protein>
<feature type="compositionally biased region" description="Low complexity" evidence="11">
    <location>
        <begin position="2404"/>
        <end position="2424"/>
    </location>
</feature>
<organism evidence="14 15">
    <name type="scientific">Meloidogyne enterolobii</name>
    <name type="common">Root-knot nematode worm</name>
    <name type="synonym">Meloidogyne mayaguensis</name>
    <dbReference type="NCBI Taxonomy" id="390850"/>
    <lineage>
        <taxon>Eukaryota</taxon>
        <taxon>Metazoa</taxon>
        <taxon>Ecdysozoa</taxon>
        <taxon>Nematoda</taxon>
        <taxon>Chromadorea</taxon>
        <taxon>Rhabditida</taxon>
        <taxon>Tylenchina</taxon>
        <taxon>Tylenchomorpha</taxon>
        <taxon>Tylenchoidea</taxon>
        <taxon>Meloidogynidae</taxon>
        <taxon>Meloidogyninae</taxon>
        <taxon>Meloidogyne</taxon>
    </lineage>
</organism>
<dbReference type="GO" id="GO:0003713">
    <property type="term" value="F:transcription coactivator activity"/>
    <property type="evidence" value="ECO:0007669"/>
    <property type="project" value="TreeGrafter"/>
</dbReference>
<evidence type="ECO:0000256" key="8">
    <source>
        <dbReference type="ARBA" id="ARBA00023242"/>
    </source>
</evidence>
<dbReference type="Pfam" id="PF06333">
    <property type="entry name" value="Med13_C"/>
    <property type="match status" value="1"/>
</dbReference>
<dbReference type="GO" id="GO:0016592">
    <property type="term" value="C:mediator complex"/>
    <property type="evidence" value="ECO:0007669"/>
    <property type="project" value="InterPro"/>
</dbReference>
<comment type="caution">
    <text evidence="14">The sequence shown here is derived from an EMBL/GenBank/DDBJ whole genome shotgun (WGS) entry which is preliminary data.</text>
</comment>
<name>A0A6V7XDC3_MELEN</name>
<evidence type="ECO:0000256" key="1">
    <source>
        <dbReference type="ARBA" id="ARBA00004123"/>
    </source>
</evidence>
<evidence type="ECO:0000313" key="14">
    <source>
        <dbReference type="EMBL" id="CAD2197336.1"/>
    </source>
</evidence>
<comment type="function">
    <text evidence="9">Component of the Mediator complex, a coactivator involved in regulated transcription of nearly all RNA polymerase II-dependent genes. Mediator functions as a bridge to convey information from gene-specific regulatory proteins to the basal RNA polymerase II transcription machinery. Mediator is recruited to promoters by direct interactions with regulatory proteins and serves as a scaffold for the assembly of a functional preinitiation complex with RNA polymerase II and the general transcription factors.</text>
</comment>
<dbReference type="Proteomes" id="UP000580250">
    <property type="component" value="Unassembled WGS sequence"/>
</dbReference>
<keyword evidence="8 9" id="KW-0539">Nucleus</keyword>
<keyword evidence="5 9" id="KW-0805">Transcription regulation</keyword>
<dbReference type="GO" id="GO:0045944">
    <property type="term" value="P:positive regulation of transcription by RNA polymerase II"/>
    <property type="evidence" value="ECO:0007669"/>
    <property type="project" value="TreeGrafter"/>
</dbReference>
<feature type="compositionally biased region" description="Polar residues" evidence="11">
    <location>
        <begin position="2598"/>
        <end position="2619"/>
    </location>
</feature>
<feature type="region of interest" description="Disordered" evidence="11">
    <location>
        <begin position="2598"/>
        <end position="2627"/>
    </location>
</feature>
<evidence type="ECO:0000256" key="2">
    <source>
        <dbReference type="ARBA" id="ARBA00009354"/>
    </source>
</evidence>
<keyword evidence="10" id="KW-0175">Coiled coil</keyword>
<evidence type="ECO:0000259" key="13">
    <source>
        <dbReference type="Pfam" id="PF18296"/>
    </source>
</evidence>
<evidence type="ECO:0000256" key="7">
    <source>
        <dbReference type="ARBA" id="ARBA00023163"/>
    </source>
</evidence>
<feature type="region of interest" description="Disordered" evidence="11">
    <location>
        <begin position="2391"/>
        <end position="2434"/>
    </location>
</feature>
<sequence>MSNGSVSPGSSIPTTSLEDCSTNIFQIAEINGLKWCCFTSNFSSNSPTLKLKSSTLCADIVGTDNADPVLRAYIDCLEANLLCTWRRRPPVASTLAAFGNPIPRPDAQKELWIFWYTSEEPKLVEDFKLRGLNVVTHSEATDADAPRVEFEYETRTLFFKSLNSAIERRLLSEGFVRFGRWLCRPLELSSLYAEDKHTIPKFMNAIRFHYFLHRDSLVCASIVVQRQPAILRLSQCHFKEATQSAQPVILAPWSIRAQLLPNQQDLLGDFDTGKTPVIPSPSNEKGPSFLSSTLSPEKNDGGGTCPKRRLSQLVESHWKEWKRIYPALELLTTNSNGNKSSNAANNKRRTSSGVISSSRSNSLSSIPRMVVIQLGGQFVLYPSAFVGILVDELICPLPFKTTTSTSKTDEATCSDILVDNILDQSEKSSKSFSSRKSDFQTSKIRRHIHTGLSAARASYGLGCLRNPKNRVSAAEHSDPFNCDLQQQRASDCMAEFGYDYMRREFCYCRICPQLGRAFSSVQSSLAESQKESQTCQTTLNSLISNNHHQQPKVSFHRIVSDEGIQSNGDDYLNVRQHMSNFSPKNSLSHRARNSRPKCINSIRGSSAMITSTSTPSHSRWMDSLDNYPDSSKEYVNKISFQNKGHWDLLNMTDERSFSTISRSKVLLADQIINKSAHACSSNDTINSASHCDIRPSSSFLYQQLQPSTCTSELERMILGDDDDDDSDQQKVACPVNEGDPLGLLQRLIHQNLQQNLKWRKRKRKWNCVGSSTKKYKRVAWPTLSSLELLNIAFTKEESNVFSNDPYSLLPMLNPEVNHSNSEQLSQLQPYAAHQSFVSSRQPQSMLMKLLLSPSAEGMDAQQRDGCLTEAQTHDMSHNQHQNSVMATIRTTNITEGLTTLSQQQIATTNHIIDEHMDEYAVTPPALLDSDTSLLVAQQQQMADQEIKDQQGLMMNISLHEMNFGEEVHACGHSSPDLYSPPSTTCNTLQTLLQHQQQHTPQNTMLSPPASNEQVDSVNSGGIPASQIFHGGIPTTSNFTTTCMNQPTYSTTAAAAANAILQESMSKIYPTPPTPAQQFSPQNILLFSHHHLPHQFQSLSQSHVNSEQAIVSVLGYFAEQLHNLPWEEPIYELSNHHKSHARHFCKNMLSVGENNLDDRLNDVSCVECSSILNALENQNQHNRLLKRDCCESESIEKITPNFILKMSTGVGTLTAIQLHALAQRRTKADSQLEYRLQLEEHARFRILVGNNSSGFVPQWPGGNWHDNLPQVPPFPHIPSLHPQGIRNFGPSFPIFQGSVQPILSHNEQLVDGNSPVTPFYHQSVAETPQQQMLSRQISFTNNSQISTQLVSPSLTTSTSAAQTVNHQPAMTHCLDFISSTTIGNKFRDFLLNINLCNSSLFTLLIQDTIADLHYDIVFDACPLCCCNSNIRSFELGFYITGPKEMLKFCDYLQQRQRQQHPQALLSKHWSGFRIPPVELQKCICGFSAVRHRYLCGQGSGLFQEDIAEALGVIYAPSQRLLLRNFNPNDLSDCKLMDLIRHLVISRDVASLVEGRLSLLYSTSPEYLQSSVDSFELNALINGIMGVCGILQERQKYPVDESFLHPWGYQSANSVGEPRDTECLGIFDEVCDIMRDPSFPSLVPCFSSNGRRFDQLSLRIFARIKNVSLMGGSNRIGEEENGRAEPIPKVVVLSSAEREPLLLSPTMIRNWEQLELMPIDQPKDVLYLALVPDVNVLAEKCKIFLEELGSVYERRCRLGSHIRLSIKDAPKDAILRVGRSSLPLNLGYQMFNSLPHSFFTQFGFDQHLNDPIIQKFASYMECCNQELQELAKFLTANDSIFERRALLESIFRQQHIPLTTSLASPPDASAMPPPAMPGGTLFTSNGQSANVSAENGVNSLAIHQHPSPLSTPGFANQQQSPAGGSGPNSGLFSIVRFKMDITFLVPILHGNVSGDCLNATAAMSRTPSGIESVEELAKMEDKLIKDMREQVDLLLSKEEQARRLQMPHVLVIYLINPFGQIAVTEQQQKHKLVNVFEMSTEFSERFEALATAAFLRAWNNFLSLLNFNRRSQLQLELLPLRKVYDYCAFMGMSLNDQQCNAGSRISAWDELRRLSFSIYTQPRLLHLNIAQEVLSKSMTKFGTAEKIKDIFLTLGDNMFLLKQNCSPFLLAPERNIHFLSHGSSNPSTTSGSGNTGGSFGGQHSGGHKLQLLSPDERILFLAYCLIADGKWLCASVTDERGSLLDTTLINLNVPSEDTLPPLEQQKEWKHKERHSQIADALQRLWLFMLGQEVHQWRLVINRMGKLGHTEFKIWNDLLSKRSLKAYNSSLKNNQSNSDGFSASTSFLNNCQSCSNSHGSHETPAILSACLVSTEAEPHLRVFGSPCASANSLDSQSPGNVGVSNANSNTSNVIGSSSTSNVGNSASTKTGGSKGAGRHSLLQAQQWAAVQQQLQASPDDRSLTHIIVFPTILNVSCQQQEDIMHGGIDDDVFADFLGNCFGGEGAPDGMELVEDLVFDEGPRNEEEAPIDNQPMAIGYTITTAPVWPLSAIGSSLSLDCGLSDAFWYNCPPAARHRRLTHLKSSLHINSTNLLQTDDYQQTTGKNVGTSGNQQSGNATTGTDKLAPNPLDLPNTDDILRYVLERQNALSWLNLDPVSGSRCSCLPIHMQAIHRLAESIGAIFGSS</sequence>
<accession>A0A6V7XDC3</accession>
<evidence type="ECO:0000256" key="3">
    <source>
        <dbReference type="ARBA" id="ARBA00019618"/>
    </source>
</evidence>
<feature type="compositionally biased region" description="Polar residues" evidence="11">
    <location>
        <begin position="1004"/>
        <end position="1016"/>
    </location>
</feature>
<dbReference type="InterPro" id="IPR009401">
    <property type="entry name" value="Med13_C"/>
</dbReference>
<feature type="compositionally biased region" description="Polar residues" evidence="11">
    <location>
        <begin position="2391"/>
        <end position="2403"/>
    </location>
</feature>
<feature type="compositionally biased region" description="Polar residues" evidence="11">
    <location>
        <begin position="1905"/>
        <end position="1920"/>
    </location>
</feature>
<feature type="domain" description="Mediator complex subunit Med13 C-terminal" evidence="12">
    <location>
        <begin position="2209"/>
        <end position="2669"/>
    </location>
</feature>
<gene>
    <name evidence="14" type="ORF">MENT_LOCUS50574</name>
</gene>
<feature type="compositionally biased region" description="Polar residues" evidence="11">
    <location>
        <begin position="280"/>
        <end position="296"/>
    </location>
</feature>
<dbReference type="InterPro" id="IPR051139">
    <property type="entry name" value="Mediator_complx_sub13"/>
</dbReference>
<feature type="domain" description="MID" evidence="13">
    <location>
        <begin position="1721"/>
        <end position="2121"/>
    </location>
</feature>
<keyword evidence="7 9" id="KW-0804">Transcription</keyword>
<dbReference type="Pfam" id="PF18296">
    <property type="entry name" value="MID_MedPIWI"/>
    <property type="match status" value="1"/>
</dbReference>
<dbReference type="InterPro" id="IPR041285">
    <property type="entry name" value="MID_MedPIWI"/>
</dbReference>
<proteinExistence type="inferred from homology"/>
<keyword evidence="4 9" id="KW-0678">Repressor</keyword>